<dbReference type="Gene3D" id="3.40.50.9100">
    <property type="entry name" value="Dehydroquinase, class II"/>
    <property type="match status" value="1"/>
</dbReference>
<feature type="site" description="Transition state stabilizer" evidence="7 9">
    <location>
        <position position="21"/>
    </location>
</feature>
<keyword evidence="11" id="KW-1185">Reference proteome</keyword>
<dbReference type="PIRSF" id="PIRSF001399">
    <property type="entry name" value="DHquinase_II"/>
    <property type="match status" value="1"/>
</dbReference>
<comment type="catalytic activity">
    <reaction evidence="1 7">
        <text>3-dehydroquinate = 3-dehydroshikimate + H2O</text>
        <dbReference type="Rhea" id="RHEA:21096"/>
        <dbReference type="ChEBI" id="CHEBI:15377"/>
        <dbReference type="ChEBI" id="CHEBI:16630"/>
        <dbReference type="ChEBI" id="CHEBI:32364"/>
        <dbReference type="EC" id="4.2.1.10"/>
    </reaction>
</comment>
<comment type="function">
    <text evidence="7">Catalyzes a trans-dehydration via an enolate intermediate.</text>
</comment>
<protein>
    <recommendedName>
        <fullName evidence="5 7">3-dehydroquinate dehydratase</fullName>
        <shortName evidence="7">3-dehydroquinase</shortName>
        <ecNumber evidence="5 7">4.2.1.10</ecNumber>
    </recommendedName>
    <alternativeName>
        <fullName evidence="7">Type II DHQase</fullName>
    </alternativeName>
</protein>
<dbReference type="GO" id="GO:0009073">
    <property type="term" value="P:aromatic amino acid family biosynthetic process"/>
    <property type="evidence" value="ECO:0007669"/>
    <property type="project" value="UniProtKB-KW"/>
</dbReference>
<evidence type="ECO:0000256" key="2">
    <source>
        <dbReference type="ARBA" id="ARBA00004902"/>
    </source>
</evidence>
<evidence type="ECO:0000256" key="8">
    <source>
        <dbReference type="PIRSR" id="PIRSR001399-1"/>
    </source>
</evidence>
<reference evidence="10 11" key="1">
    <citation type="journal article" date="2015" name="Genome Announc.">
        <title>Draft Genome Sequence of Norvancomycin-Producing Strain Amycolatopsis orientalis CPCC200066.</title>
        <authorList>
            <person name="Lei X."/>
            <person name="Yuan F."/>
            <person name="Shi Y."/>
            <person name="Li X."/>
            <person name="Wang L."/>
            <person name="Hong B."/>
        </authorList>
    </citation>
    <scope>NUCLEOTIDE SEQUENCE [LARGE SCALE GENOMIC DNA]</scope>
    <source>
        <strain evidence="10 11">B-37</strain>
    </source>
</reference>
<feature type="binding site" evidence="7">
    <location>
        <position position="113"/>
    </location>
    <ligand>
        <name>substrate</name>
    </ligand>
</feature>
<dbReference type="PANTHER" id="PTHR21272:SF3">
    <property type="entry name" value="CATABOLIC 3-DEHYDROQUINASE"/>
    <property type="match status" value="1"/>
</dbReference>
<dbReference type="AlphaFoldDB" id="A0A193BY92"/>
<evidence type="ECO:0000256" key="9">
    <source>
        <dbReference type="PIRSR" id="PIRSR001399-3"/>
    </source>
</evidence>
<comment type="pathway">
    <text evidence="2 7">Metabolic intermediate biosynthesis; chorismate biosynthesis; chorismate from D-erythrose 4-phosphate and phosphoenolpyruvate: step 3/7.</text>
</comment>
<evidence type="ECO:0000256" key="7">
    <source>
        <dbReference type="HAMAP-Rule" id="MF_00169"/>
    </source>
</evidence>
<dbReference type="PANTHER" id="PTHR21272">
    <property type="entry name" value="CATABOLIC 3-DEHYDROQUINASE"/>
    <property type="match status" value="1"/>
</dbReference>
<dbReference type="Proteomes" id="UP000093695">
    <property type="component" value="Chromosome"/>
</dbReference>
<evidence type="ECO:0000256" key="1">
    <source>
        <dbReference type="ARBA" id="ARBA00001864"/>
    </source>
</evidence>
<evidence type="ECO:0000256" key="4">
    <source>
        <dbReference type="ARBA" id="ARBA00011193"/>
    </source>
</evidence>
<gene>
    <name evidence="7" type="primary">aroQ</name>
    <name evidence="10" type="ORF">SD37_16820</name>
</gene>
<dbReference type="CDD" id="cd00466">
    <property type="entry name" value="DHQase_II"/>
    <property type="match status" value="1"/>
</dbReference>
<dbReference type="EMBL" id="CP016174">
    <property type="protein sequence ID" value="ANN17140.1"/>
    <property type="molecule type" value="Genomic_DNA"/>
</dbReference>
<feature type="active site" description="Proton acceptor" evidence="7 8">
    <location>
        <position position="26"/>
    </location>
</feature>
<dbReference type="NCBIfam" id="NF003807">
    <property type="entry name" value="PRK05395.1-4"/>
    <property type="match status" value="1"/>
</dbReference>
<dbReference type="GO" id="GO:0008652">
    <property type="term" value="P:amino acid biosynthetic process"/>
    <property type="evidence" value="ECO:0007669"/>
    <property type="project" value="UniProtKB-KW"/>
</dbReference>
<dbReference type="UniPathway" id="UPA00053">
    <property type="reaction ID" value="UER00086"/>
</dbReference>
<comment type="caution">
    <text evidence="7">Lacks conserved residue(s) required for the propagation of feature annotation.</text>
</comment>
<proteinExistence type="inferred from homology"/>
<evidence type="ECO:0000313" key="10">
    <source>
        <dbReference type="EMBL" id="ANN17140.1"/>
    </source>
</evidence>
<evidence type="ECO:0000256" key="5">
    <source>
        <dbReference type="ARBA" id="ARBA00012060"/>
    </source>
</evidence>
<sequence length="152" mass="16179">MPDNVDLLLLNGPNLGALGTRKPEVYGRTTLAEITATVRETVAEAGYGLRCVQSDTEGELVRAVHENADCFGAIVNPGALMMAGWSLRDALECFPAPWIEVHISNLWAREPFRHNSILSALSSGVISGLGADGYRIAAIALLHRISLPAGVS</sequence>
<comment type="similarity">
    <text evidence="3 7">Belongs to the type-II 3-dehydroquinase family.</text>
</comment>
<dbReference type="GO" id="GO:0019631">
    <property type="term" value="P:quinate catabolic process"/>
    <property type="evidence" value="ECO:0007669"/>
    <property type="project" value="TreeGrafter"/>
</dbReference>
<dbReference type="Pfam" id="PF01220">
    <property type="entry name" value="DHquinase_II"/>
    <property type="match status" value="1"/>
</dbReference>
<dbReference type="KEGG" id="aori:SD37_16820"/>
<dbReference type="SUPFAM" id="SSF52304">
    <property type="entry name" value="Type II 3-dehydroquinate dehydratase"/>
    <property type="match status" value="1"/>
</dbReference>
<keyword evidence="7" id="KW-0028">Amino-acid biosynthesis</keyword>
<evidence type="ECO:0000313" key="11">
    <source>
        <dbReference type="Proteomes" id="UP000093695"/>
    </source>
</evidence>
<keyword evidence="6 7" id="KW-0456">Lyase</keyword>
<dbReference type="HAMAP" id="MF_00169">
    <property type="entry name" value="AroQ"/>
    <property type="match status" value="1"/>
</dbReference>
<dbReference type="InterPro" id="IPR001874">
    <property type="entry name" value="DHquinase_II"/>
</dbReference>
<keyword evidence="7" id="KW-0057">Aromatic amino acid biosynthesis</keyword>
<organism evidence="10 11">
    <name type="scientific">Amycolatopsis orientalis</name>
    <name type="common">Nocardia orientalis</name>
    <dbReference type="NCBI Taxonomy" id="31958"/>
    <lineage>
        <taxon>Bacteria</taxon>
        <taxon>Bacillati</taxon>
        <taxon>Actinomycetota</taxon>
        <taxon>Actinomycetes</taxon>
        <taxon>Pseudonocardiales</taxon>
        <taxon>Pseudonocardiaceae</taxon>
        <taxon>Amycolatopsis</taxon>
    </lineage>
</organism>
<evidence type="ECO:0000256" key="6">
    <source>
        <dbReference type="ARBA" id="ARBA00023239"/>
    </source>
</evidence>
<comment type="subunit">
    <text evidence="4 7">Homododecamer.</text>
</comment>
<dbReference type="GO" id="GO:0003855">
    <property type="term" value="F:3-dehydroquinate dehydratase activity"/>
    <property type="evidence" value="ECO:0007669"/>
    <property type="project" value="UniProtKB-UniRule"/>
</dbReference>
<dbReference type="GO" id="GO:0009423">
    <property type="term" value="P:chorismate biosynthetic process"/>
    <property type="evidence" value="ECO:0007669"/>
    <property type="project" value="UniProtKB-UniRule"/>
</dbReference>
<evidence type="ECO:0000256" key="3">
    <source>
        <dbReference type="ARBA" id="ARBA00011037"/>
    </source>
</evidence>
<feature type="binding site" evidence="7">
    <location>
        <begin position="103"/>
        <end position="104"/>
    </location>
    <ligand>
        <name>substrate</name>
    </ligand>
</feature>
<dbReference type="EC" id="4.2.1.10" evidence="5 7"/>
<feature type="binding site" evidence="7">
    <location>
        <position position="89"/>
    </location>
    <ligand>
        <name>substrate</name>
    </ligand>
</feature>
<dbReference type="RefSeq" id="WP_044850616.1">
    <property type="nucleotide sequence ID" value="NZ_CP016174.1"/>
</dbReference>
<feature type="binding site" evidence="7">
    <location>
        <position position="76"/>
    </location>
    <ligand>
        <name>substrate</name>
    </ligand>
</feature>
<feature type="active site" description="Proton donor" evidence="7 8">
    <location>
        <position position="102"/>
    </location>
</feature>
<name>A0A193BY92_AMYOR</name>
<dbReference type="InterPro" id="IPR036441">
    <property type="entry name" value="DHquinase_II_sf"/>
</dbReference>
<accession>A0A193BY92</accession>
<dbReference type="STRING" id="31958.SD37_16820"/>